<dbReference type="EMBL" id="VOOS01000002">
    <property type="protein sequence ID" value="TXB66199.1"/>
    <property type="molecule type" value="Genomic_DNA"/>
</dbReference>
<dbReference type="OrthoDB" id="1436400at2"/>
<sequence>MSIYPSTKQILFLELEYHYILDAVLCYYQVKDNRLIISINDNREEAEEIKDYEVTLSYPQIRIFLHYLKIKSLPTIKVILHDIVRLIFQEYKPMFGYGRYGRSNVFTEIEFDLIVKEILEIPEKNKKAALNNITPFITFLEESNLNPIPTGYTEKSWVAKCPLSNGKHFIMVTTTDDEWGCGYCRKKGSQKDLELWIEEIRIEREEKERQSQIDKKINQDNTSQTNDRWPY</sequence>
<evidence type="ECO:0000313" key="3">
    <source>
        <dbReference type="Proteomes" id="UP000321721"/>
    </source>
</evidence>
<reference evidence="2 3" key="1">
    <citation type="submission" date="2019-08" db="EMBL/GenBank/DDBJ databases">
        <title>Genome of Vicingus serpentipes NCIMB 15042.</title>
        <authorList>
            <person name="Bowman J.P."/>
        </authorList>
    </citation>
    <scope>NUCLEOTIDE SEQUENCE [LARGE SCALE GENOMIC DNA]</scope>
    <source>
        <strain evidence="2 3">NCIMB 15042</strain>
    </source>
</reference>
<organism evidence="2 3">
    <name type="scientific">Vicingus serpentipes</name>
    <dbReference type="NCBI Taxonomy" id="1926625"/>
    <lineage>
        <taxon>Bacteria</taxon>
        <taxon>Pseudomonadati</taxon>
        <taxon>Bacteroidota</taxon>
        <taxon>Flavobacteriia</taxon>
        <taxon>Flavobacteriales</taxon>
        <taxon>Vicingaceae</taxon>
        <taxon>Vicingus</taxon>
    </lineage>
</organism>
<dbReference type="Proteomes" id="UP000321721">
    <property type="component" value="Unassembled WGS sequence"/>
</dbReference>
<gene>
    <name evidence="2" type="ORF">FRY74_06395</name>
</gene>
<comment type="caution">
    <text evidence="2">The sequence shown here is derived from an EMBL/GenBank/DDBJ whole genome shotgun (WGS) entry which is preliminary data.</text>
</comment>
<evidence type="ECO:0000256" key="1">
    <source>
        <dbReference type="SAM" id="MobiDB-lite"/>
    </source>
</evidence>
<protein>
    <submittedName>
        <fullName evidence="2">Uncharacterized protein</fullName>
    </submittedName>
</protein>
<keyword evidence="3" id="KW-1185">Reference proteome</keyword>
<evidence type="ECO:0000313" key="2">
    <source>
        <dbReference type="EMBL" id="TXB66199.1"/>
    </source>
</evidence>
<accession>A0A5C6RWG6</accession>
<name>A0A5C6RWG6_9FLAO</name>
<proteinExistence type="predicted"/>
<feature type="compositionally biased region" description="Basic and acidic residues" evidence="1">
    <location>
        <begin position="207"/>
        <end position="218"/>
    </location>
</feature>
<dbReference type="AlphaFoldDB" id="A0A5C6RWG6"/>
<dbReference type="RefSeq" id="WP_147099745.1">
    <property type="nucleotide sequence ID" value="NZ_VOOS01000002.1"/>
</dbReference>
<feature type="compositionally biased region" description="Polar residues" evidence="1">
    <location>
        <begin position="219"/>
        <end position="231"/>
    </location>
</feature>
<feature type="region of interest" description="Disordered" evidence="1">
    <location>
        <begin position="207"/>
        <end position="231"/>
    </location>
</feature>